<comment type="caution">
    <text evidence="1">The sequence shown here is derived from an EMBL/GenBank/DDBJ whole genome shotgun (WGS) entry which is preliminary data.</text>
</comment>
<protein>
    <submittedName>
        <fullName evidence="1">Uncharacterized protein</fullName>
    </submittedName>
</protein>
<sequence length="176" mass="20264">MILDKFETYIVNIAGLNDRTTRKKLNKLCKSINFCDAFQFSILKEGQQYVLEISLPKQQLPYFISFLSFHQYSIYQVLSPKNINELLDSNNLYQSAKRFDINIDGLQDAFIKDKVIDIMTMFQNHHDISYTLNKSHAHVISSPETFAKILQTIATRNIDILSATYKSSSLGKARIS</sequence>
<dbReference type="OrthoDB" id="2409252at2"/>
<dbReference type="EMBL" id="AEUN01000420">
    <property type="protein sequence ID" value="EHJ07868.1"/>
    <property type="molecule type" value="Genomic_DNA"/>
</dbReference>
<keyword evidence="2" id="KW-1185">Reference proteome</keyword>
<dbReference type="AlphaFoldDB" id="G5JIW9"/>
<name>G5JIW9_9STAP</name>
<proteinExistence type="predicted"/>
<organism evidence="1 2">
    <name type="scientific">Staphylococcus simiae CCM 7213 = CCUG 51256</name>
    <dbReference type="NCBI Taxonomy" id="911238"/>
    <lineage>
        <taxon>Bacteria</taxon>
        <taxon>Bacillati</taxon>
        <taxon>Bacillota</taxon>
        <taxon>Bacilli</taxon>
        <taxon>Bacillales</taxon>
        <taxon>Staphylococcaceae</taxon>
        <taxon>Staphylococcus</taxon>
    </lineage>
</organism>
<reference evidence="1 2" key="1">
    <citation type="journal article" date="2012" name="BMC Genomics">
        <title>Comparative genomic analysis of the genus Staphylococcus including Staphylococcus aureus and its newly described sister species Staphylococcus simiae.</title>
        <authorList>
            <person name="Suzuki H."/>
            <person name="Lefebure T."/>
            <person name="Pavinski Bitar P."/>
            <person name="Stanhope M.J."/>
        </authorList>
    </citation>
    <scope>NUCLEOTIDE SEQUENCE [LARGE SCALE GENOMIC DNA]</scope>
    <source>
        <strain evidence="1 2">CCM 7213</strain>
    </source>
</reference>
<evidence type="ECO:0000313" key="1">
    <source>
        <dbReference type="EMBL" id="EHJ07868.1"/>
    </source>
</evidence>
<gene>
    <name evidence="1" type="ORF">SS7213T_07078</name>
</gene>
<dbReference type="Proteomes" id="UP000005413">
    <property type="component" value="Unassembled WGS sequence"/>
</dbReference>
<accession>G5JIW9</accession>
<evidence type="ECO:0000313" key="2">
    <source>
        <dbReference type="Proteomes" id="UP000005413"/>
    </source>
</evidence>
<dbReference type="PATRIC" id="fig|911238.3.peg.1212"/>
<dbReference type="RefSeq" id="WP_002464022.1">
    <property type="nucleotide sequence ID" value="NZ_AEUN01000420.1"/>
</dbReference>